<keyword evidence="4" id="KW-1185">Reference proteome</keyword>
<dbReference type="SUPFAM" id="SSF49785">
    <property type="entry name" value="Galactose-binding domain-like"/>
    <property type="match status" value="1"/>
</dbReference>
<dbReference type="PROSITE" id="PS51820">
    <property type="entry name" value="PA14"/>
    <property type="match status" value="1"/>
</dbReference>
<dbReference type="OrthoDB" id="4388755at2759"/>
<evidence type="ECO:0000313" key="4">
    <source>
        <dbReference type="Proteomes" id="UP000799439"/>
    </source>
</evidence>
<organism evidence="3 4">
    <name type="scientific">Myriangium duriaei CBS 260.36</name>
    <dbReference type="NCBI Taxonomy" id="1168546"/>
    <lineage>
        <taxon>Eukaryota</taxon>
        <taxon>Fungi</taxon>
        <taxon>Dikarya</taxon>
        <taxon>Ascomycota</taxon>
        <taxon>Pezizomycotina</taxon>
        <taxon>Dothideomycetes</taxon>
        <taxon>Dothideomycetidae</taxon>
        <taxon>Myriangiales</taxon>
        <taxon>Myriangiaceae</taxon>
        <taxon>Myriangium</taxon>
    </lineage>
</organism>
<dbReference type="InterPro" id="IPR055647">
    <property type="entry name" value="DUF7223"/>
</dbReference>
<dbReference type="InterPro" id="IPR018871">
    <property type="entry name" value="GLEYA_adhesin_domain"/>
</dbReference>
<dbReference type="InterPro" id="IPR054293">
    <property type="entry name" value="DUF7029"/>
</dbReference>
<dbReference type="InterPro" id="IPR037524">
    <property type="entry name" value="PA14/GLEYA"/>
</dbReference>
<feature type="region of interest" description="Disordered" evidence="1">
    <location>
        <begin position="1024"/>
        <end position="1065"/>
    </location>
</feature>
<feature type="compositionally biased region" description="Low complexity" evidence="1">
    <location>
        <begin position="557"/>
        <end position="685"/>
    </location>
</feature>
<feature type="compositionally biased region" description="Polar residues" evidence="1">
    <location>
        <begin position="545"/>
        <end position="556"/>
    </location>
</feature>
<reference evidence="3" key="1">
    <citation type="journal article" date="2020" name="Stud. Mycol.">
        <title>101 Dothideomycetes genomes: a test case for predicting lifestyles and emergence of pathogens.</title>
        <authorList>
            <person name="Haridas S."/>
            <person name="Albert R."/>
            <person name="Binder M."/>
            <person name="Bloem J."/>
            <person name="Labutti K."/>
            <person name="Salamov A."/>
            <person name="Andreopoulos B."/>
            <person name="Baker S."/>
            <person name="Barry K."/>
            <person name="Bills G."/>
            <person name="Bluhm B."/>
            <person name="Cannon C."/>
            <person name="Castanera R."/>
            <person name="Culley D."/>
            <person name="Daum C."/>
            <person name="Ezra D."/>
            <person name="Gonzalez J."/>
            <person name="Henrissat B."/>
            <person name="Kuo A."/>
            <person name="Liang C."/>
            <person name="Lipzen A."/>
            <person name="Lutzoni F."/>
            <person name="Magnuson J."/>
            <person name="Mondo S."/>
            <person name="Nolan M."/>
            <person name="Ohm R."/>
            <person name="Pangilinan J."/>
            <person name="Park H.-J."/>
            <person name="Ramirez L."/>
            <person name="Alfaro M."/>
            <person name="Sun H."/>
            <person name="Tritt A."/>
            <person name="Yoshinaga Y."/>
            <person name="Zwiers L.-H."/>
            <person name="Turgeon B."/>
            <person name="Goodwin S."/>
            <person name="Spatafora J."/>
            <person name="Crous P."/>
            <person name="Grigoriev I."/>
        </authorList>
    </citation>
    <scope>NUCLEOTIDE SEQUENCE</scope>
    <source>
        <strain evidence="3">CBS 260.36</strain>
    </source>
</reference>
<dbReference type="InterPro" id="IPR008979">
    <property type="entry name" value="Galactose-bd-like_sf"/>
</dbReference>
<dbReference type="PANTHER" id="PTHR13491:SF0">
    <property type="entry name" value="ZINC FINGER CCHC DOMAIN-CONTAINING PROTEIN 10"/>
    <property type="match status" value="1"/>
</dbReference>
<gene>
    <name evidence="3" type="ORF">K461DRAFT_247449</name>
</gene>
<dbReference type="PANTHER" id="PTHR13491">
    <property type="entry name" value="ZCCHC10 PROTEIN"/>
    <property type="match status" value="1"/>
</dbReference>
<evidence type="ECO:0000313" key="3">
    <source>
        <dbReference type="EMBL" id="KAF2149139.1"/>
    </source>
</evidence>
<dbReference type="InterPro" id="IPR039715">
    <property type="entry name" value="ZCCHC10"/>
</dbReference>
<feature type="domain" description="PA14" evidence="2">
    <location>
        <begin position="762"/>
        <end position="918"/>
    </location>
</feature>
<dbReference type="Gene3D" id="2.60.120.1560">
    <property type="match status" value="1"/>
</dbReference>
<dbReference type="Pfam" id="PF10528">
    <property type="entry name" value="GLEYA"/>
    <property type="match status" value="1"/>
</dbReference>
<comment type="caution">
    <text evidence="3">The sequence shown here is derived from an EMBL/GenBank/DDBJ whole genome shotgun (WGS) entry which is preliminary data.</text>
</comment>
<dbReference type="Proteomes" id="UP000799439">
    <property type="component" value="Unassembled WGS sequence"/>
</dbReference>
<sequence>MYGVPSLSFTEHHQPDNLNSLWQPSIMAPLFTFSYAFGLIAGTSSVLASRTGSIKSSANAHAVLKPYVPDAIDMTDIGLLKPANTSGVYYAGQVMGSDPVTVAKVSVNLKHKSINLDHSAHVNTVTCNNAQTSMAIVFTNNTWYSHAAPMWKKSGNLIFITTSPSCEKDGQSAFFSAQSLVLDPKTNTITAIGGLTTVHDSYSTMKIDFGHIDTNSLSKNKAINISRRRVLPLIDLSYSKSLTIPMNIAPPTSSLVTSPWGNQFPLYSYKPKSKRLVKQRGVVAKAGNPSKAVAVSPNTKAALGLDLFCVNCGITGSFTMTGTLSVGFSGLSDASFVMNGQLNAGMFIGLNAQAAYKNSFTKTINSNPSTTVSIPSILTIAPQLSLGAAINFDVKGAGQALVGGSLSWPSMVATLDFVQTAKSGVTGFKPNFVKTFSATASAAMNADLSLPVSLSVSLNILSGKVKQTIALNETPKLTAAVSFNGDTSSGKAGLNGGSGCVGFPYNVGIYNELDFTYGSTTKTLNSINSPTAASGCLGKGGLASTSSSGIAQTPAPTTSSPGSVSTGASGVSSGSSGASSGSSGSSAGGSPSSGTSDSSSDGSASTGSAGSSDSSSGTVASGSSSTSTGSSSDPASGSASGGSASSGSTGSSDSSSGTAASGSSSGSGSGSSSSAPGSASGSTTGSPGGSGSGSGATAGTISGTSGSSSGSSGSSSGSSTGSSGSISGTSGTSPILPAGTIVPDWTCQNQGLQWAYFVNVQAEDTSLQYLNFNPTIYRMQAPYYTAVSSVVGGLQGGTGLVPSLSIYGSPQLPEFDFAIAHRGYLYAPQTGNYTFTVPAGDDLTLIWVGSAAYSGWKRNNANIVNMGQNHAAKSFSFIATAGTYTPIRIMFADSMEKIQFTPSLTAPDGSVLLDSQSDFSSYIIQQSCDGLTAPAFAAWGSEGIPAWQPPVVGAAAPAPSTTSTTTTTSVQSTTTMSTTSPQVSTMVVGQTTKADNTTTTAPSTTLVTTTPFATTTTTVADAVTSTVPSSSTTSSPTTSSPVPTTTTTTTPPPAPTCASTGQNLLTNGGFDTGDLTGWSTSTYGAWPGPQFIRVVQDSYAGGWAFEMQNGAKSTSILAQTFSGLIPGVTYTFSYEYKSNSNAASSIECVSSDGSLFQESITGGLSSSQLNVWQSASATFTATSTSTTLSCYLGGVAGQNFFVDSMNISC</sequence>
<feature type="region of interest" description="Disordered" evidence="1">
    <location>
        <begin position="954"/>
        <end position="982"/>
    </location>
</feature>
<feature type="compositionally biased region" description="Gly residues" evidence="1">
    <location>
        <begin position="686"/>
        <end position="696"/>
    </location>
</feature>
<dbReference type="AlphaFoldDB" id="A0A9P4IUS4"/>
<dbReference type="EMBL" id="ML996092">
    <property type="protein sequence ID" value="KAF2149139.1"/>
    <property type="molecule type" value="Genomic_DNA"/>
</dbReference>
<dbReference type="Pfam" id="PF23865">
    <property type="entry name" value="DUF7223"/>
    <property type="match status" value="1"/>
</dbReference>
<dbReference type="Pfam" id="PF22974">
    <property type="entry name" value="DUF7029"/>
    <property type="match status" value="1"/>
</dbReference>
<protein>
    <recommendedName>
        <fullName evidence="2">PA14 domain-containing protein</fullName>
    </recommendedName>
</protein>
<feature type="compositionally biased region" description="Low complexity" evidence="1">
    <location>
        <begin position="697"/>
        <end position="731"/>
    </location>
</feature>
<proteinExistence type="predicted"/>
<feature type="compositionally biased region" description="Low complexity" evidence="1">
    <location>
        <begin position="1024"/>
        <end position="1049"/>
    </location>
</feature>
<feature type="compositionally biased region" description="Low complexity" evidence="1">
    <location>
        <begin position="959"/>
        <end position="982"/>
    </location>
</feature>
<evidence type="ECO:0000259" key="2">
    <source>
        <dbReference type="PROSITE" id="PS51820"/>
    </source>
</evidence>
<accession>A0A9P4IUS4</accession>
<feature type="region of interest" description="Disordered" evidence="1">
    <location>
        <begin position="545"/>
        <end position="731"/>
    </location>
</feature>
<evidence type="ECO:0000256" key="1">
    <source>
        <dbReference type="SAM" id="MobiDB-lite"/>
    </source>
</evidence>
<dbReference type="Gene3D" id="2.60.120.260">
    <property type="entry name" value="Galactose-binding domain-like"/>
    <property type="match status" value="1"/>
</dbReference>
<name>A0A9P4IUS4_9PEZI</name>